<dbReference type="EMBL" id="CARXXK010001494">
    <property type="protein sequence ID" value="CAI6376491.1"/>
    <property type="molecule type" value="Genomic_DNA"/>
</dbReference>
<protein>
    <recommendedName>
        <fullName evidence="1">HAT C-terminal dimerisation domain-containing protein</fullName>
    </recommendedName>
</protein>
<dbReference type="Proteomes" id="UP001160148">
    <property type="component" value="Unassembled WGS sequence"/>
</dbReference>
<feature type="domain" description="HAT C-terminal dimerisation" evidence="1">
    <location>
        <begin position="43"/>
        <end position="101"/>
    </location>
</feature>
<organism evidence="2 3">
    <name type="scientific">Macrosiphum euphorbiae</name>
    <name type="common">potato aphid</name>
    <dbReference type="NCBI Taxonomy" id="13131"/>
    <lineage>
        <taxon>Eukaryota</taxon>
        <taxon>Metazoa</taxon>
        <taxon>Ecdysozoa</taxon>
        <taxon>Arthropoda</taxon>
        <taxon>Hexapoda</taxon>
        <taxon>Insecta</taxon>
        <taxon>Pterygota</taxon>
        <taxon>Neoptera</taxon>
        <taxon>Paraneoptera</taxon>
        <taxon>Hemiptera</taxon>
        <taxon>Sternorrhyncha</taxon>
        <taxon>Aphidomorpha</taxon>
        <taxon>Aphidoidea</taxon>
        <taxon>Aphididae</taxon>
        <taxon>Macrosiphini</taxon>
        <taxon>Macrosiphum</taxon>
    </lineage>
</organism>
<sequence>MLFINHYKDLLGVCINSLKAEMIVLKNSLPTSYNFQDIKNIINKNVYPNLYKLIQVAITIPVSSATCERSFSAMRRVKNWLRTSMGQNRFTNLASICIERDITNNIDTERILNKFALTNNRKINLL</sequence>
<dbReference type="PANTHER" id="PTHR46880">
    <property type="entry name" value="RAS-ASSOCIATING DOMAIN-CONTAINING PROTEIN"/>
    <property type="match status" value="1"/>
</dbReference>
<reference evidence="2 3" key="1">
    <citation type="submission" date="2023-01" db="EMBL/GenBank/DDBJ databases">
        <authorList>
            <person name="Whitehead M."/>
        </authorList>
    </citation>
    <scope>NUCLEOTIDE SEQUENCE [LARGE SCALE GENOMIC DNA]</scope>
</reference>
<dbReference type="SUPFAM" id="SSF53098">
    <property type="entry name" value="Ribonuclease H-like"/>
    <property type="match status" value="1"/>
</dbReference>
<comment type="caution">
    <text evidence="2">The sequence shown here is derived from an EMBL/GenBank/DDBJ whole genome shotgun (WGS) entry which is preliminary data.</text>
</comment>
<dbReference type="AlphaFoldDB" id="A0AAV0YAI4"/>
<dbReference type="Pfam" id="PF05699">
    <property type="entry name" value="Dimer_Tnp_hAT"/>
    <property type="match status" value="1"/>
</dbReference>
<evidence type="ECO:0000313" key="2">
    <source>
        <dbReference type="EMBL" id="CAI6376491.1"/>
    </source>
</evidence>
<dbReference type="InterPro" id="IPR012337">
    <property type="entry name" value="RNaseH-like_sf"/>
</dbReference>
<evidence type="ECO:0000313" key="3">
    <source>
        <dbReference type="Proteomes" id="UP001160148"/>
    </source>
</evidence>
<dbReference type="PANTHER" id="PTHR46880:SF5">
    <property type="entry name" value="DUF4371 DOMAIN-CONTAINING PROTEIN"/>
    <property type="match status" value="1"/>
</dbReference>
<dbReference type="InterPro" id="IPR008906">
    <property type="entry name" value="HATC_C_dom"/>
</dbReference>
<accession>A0AAV0YAI4</accession>
<dbReference type="GO" id="GO:0046983">
    <property type="term" value="F:protein dimerization activity"/>
    <property type="evidence" value="ECO:0007669"/>
    <property type="project" value="InterPro"/>
</dbReference>
<gene>
    <name evidence="2" type="ORF">MEUPH1_LOCUS29856</name>
</gene>
<name>A0AAV0YAI4_9HEMI</name>
<keyword evidence="3" id="KW-1185">Reference proteome</keyword>
<evidence type="ECO:0000259" key="1">
    <source>
        <dbReference type="Pfam" id="PF05699"/>
    </source>
</evidence>
<proteinExistence type="predicted"/>